<dbReference type="AlphaFoldDB" id="A0A5C8V4L1"/>
<name>A0A5C8V4L1_9FLAO</name>
<evidence type="ECO:0000259" key="4">
    <source>
        <dbReference type="Pfam" id="PF17836"/>
    </source>
</evidence>
<comment type="caution">
    <text evidence="5">The sequence shown here is derived from an EMBL/GenBank/DDBJ whole genome shotgun (WGS) entry which is preliminary data.</text>
</comment>
<dbReference type="EMBL" id="VRUR01000002">
    <property type="protein sequence ID" value="TXN35955.1"/>
    <property type="molecule type" value="Genomic_DNA"/>
</dbReference>
<dbReference type="Gene3D" id="3.40.50.20">
    <property type="match status" value="1"/>
</dbReference>
<accession>A0A5C8V4L1</accession>
<evidence type="ECO:0000256" key="3">
    <source>
        <dbReference type="PIRSR" id="PIRSR620019-2"/>
    </source>
</evidence>
<feature type="site" description="Increases basicity of active site His" evidence="2">
    <location>
        <position position="141"/>
    </location>
</feature>
<sequence>MEEIIIFGASGHAKVITDIFERLDGYEIVGFMDTNKEKGTNFLGYPILGDENVVSDLLKVNALPKFFVAIGDNWSRKLVVNRLKRRFTDIRFVNAIHPSAIIAKNVVFGEGVAIIAGTVINRGCRIDDFTILNTKCSVGHDCHMKQFSSIAPNVTLGGNVQIGETSSVSISATVLNGKKIGDNTIIGAASLLTTDAESNAVYYGVPGKFIKNREPNEKYL</sequence>
<proteinExistence type="inferred from homology"/>
<evidence type="ECO:0000256" key="2">
    <source>
        <dbReference type="PIRSR" id="PIRSR620019-1"/>
    </source>
</evidence>
<keyword evidence="6" id="KW-1185">Reference proteome</keyword>
<comment type="similarity">
    <text evidence="1">Belongs to the transferase hexapeptide repeat family.</text>
</comment>
<dbReference type="InterPro" id="IPR050179">
    <property type="entry name" value="Trans_hexapeptide_repeat"/>
</dbReference>
<feature type="domain" description="PglD N-terminal" evidence="4">
    <location>
        <begin position="3"/>
        <end position="83"/>
    </location>
</feature>
<dbReference type="Pfam" id="PF17836">
    <property type="entry name" value="PglD_N"/>
    <property type="match status" value="1"/>
</dbReference>
<evidence type="ECO:0000313" key="6">
    <source>
        <dbReference type="Proteomes" id="UP000321456"/>
    </source>
</evidence>
<feature type="binding site" evidence="3">
    <location>
        <position position="71"/>
    </location>
    <ligand>
        <name>substrate</name>
    </ligand>
</feature>
<feature type="binding site" evidence="3">
    <location>
        <position position="170"/>
    </location>
    <ligand>
        <name>acetyl-CoA</name>
        <dbReference type="ChEBI" id="CHEBI:57288"/>
    </ligand>
</feature>
<feature type="binding site" evidence="3">
    <location>
        <begin position="10"/>
        <end position="12"/>
    </location>
    <ligand>
        <name>substrate</name>
    </ligand>
</feature>
<dbReference type="RefSeq" id="WP_147744726.1">
    <property type="nucleotide sequence ID" value="NZ_VRUR01000002.1"/>
</dbReference>
<dbReference type="Gene3D" id="2.160.10.10">
    <property type="entry name" value="Hexapeptide repeat proteins"/>
    <property type="match status" value="1"/>
</dbReference>
<reference evidence="5 6" key="1">
    <citation type="submission" date="2019-08" db="EMBL/GenBank/DDBJ databases">
        <title>Professor.</title>
        <authorList>
            <person name="Park J.S."/>
        </authorList>
    </citation>
    <scope>NUCLEOTIDE SEQUENCE [LARGE SCALE GENOMIC DNA]</scope>
    <source>
        <strain evidence="5 6">176CP5-101</strain>
    </source>
</reference>
<feature type="active site" description="Proton acceptor" evidence="2">
    <location>
        <position position="140"/>
    </location>
</feature>
<dbReference type="Proteomes" id="UP000321456">
    <property type="component" value="Unassembled WGS sequence"/>
</dbReference>
<evidence type="ECO:0000256" key="1">
    <source>
        <dbReference type="ARBA" id="ARBA00007274"/>
    </source>
</evidence>
<dbReference type="InterPro" id="IPR011004">
    <property type="entry name" value="Trimer_LpxA-like_sf"/>
</dbReference>
<dbReference type="CDD" id="cd03360">
    <property type="entry name" value="LbH_AT_putative"/>
    <property type="match status" value="1"/>
</dbReference>
<gene>
    <name evidence="5" type="ORF">FVB32_15450</name>
</gene>
<dbReference type="PANTHER" id="PTHR43300">
    <property type="entry name" value="ACETYLTRANSFERASE"/>
    <property type="match status" value="1"/>
</dbReference>
<dbReference type="GO" id="GO:0016740">
    <property type="term" value="F:transferase activity"/>
    <property type="evidence" value="ECO:0007669"/>
    <property type="project" value="UniProtKB-KW"/>
</dbReference>
<dbReference type="InterPro" id="IPR020019">
    <property type="entry name" value="AcTrfase_PglD-like"/>
</dbReference>
<protein>
    <submittedName>
        <fullName evidence="5">Acetyltransferase</fullName>
    </submittedName>
</protein>
<dbReference type="SUPFAM" id="SSF51161">
    <property type="entry name" value="Trimeric LpxA-like enzymes"/>
    <property type="match status" value="1"/>
</dbReference>
<organism evidence="5 6">
    <name type="scientific">Flagellimonas hymeniacidonis</name>
    <dbReference type="NCBI Taxonomy" id="2603628"/>
    <lineage>
        <taxon>Bacteria</taxon>
        <taxon>Pseudomonadati</taxon>
        <taxon>Bacteroidota</taxon>
        <taxon>Flavobacteriia</taxon>
        <taxon>Flavobacteriales</taxon>
        <taxon>Flavobacteriaceae</taxon>
        <taxon>Flagellimonas</taxon>
    </lineage>
</organism>
<dbReference type="InterPro" id="IPR041561">
    <property type="entry name" value="PglD_N"/>
</dbReference>
<dbReference type="PANTHER" id="PTHR43300:SF7">
    <property type="entry name" value="UDP-N-ACETYLBACILLOSAMINE N-ACETYLTRANSFERASE"/>
    <property type="match status" value="1"/>
</dbReference>
<dbReference type="NCBIfam" id="TIGR03570">
    <property type="entry name" value="NeuD_NnaD"/>
    <property type="match status" value="1"/>
</dbReference>
<evidence type="ECO:0000313" key="5">
    <source>
        <dbReference type="EMBL" id="TXN35955.1"/>
    </source>
</evidence>
<keyword evidence="5" id="KW-0808">Transferase</keyword>